<dbReference type="OrthoDB" id="9808843at2"/>
<dbReference type="InterPro" id="IPR039420">
    <property type="entry name" value="WalR-like"/>
</dbReference>
<dbReference type="GO" id="GO:0000160">
    <property type="term" value="P:phosphorelay signal transduction system"/>
    <property type="evidence" value="ECO:0007669"/>
    <property type="project" value="InterPro"/>
</dbReference>
<dbReference type="SUPFAM" id="SSF46894">
    <property type="entry name" value="C-terminal effector domain of the bipartite response regulators"/>
    <property type="match status" value="1"/>
</dbReference>
<accession>A0A6N7YVQ1</accession>
<dbReference type="PROSITE" id="PS50110">
    <property type="entry name" value="RESPONSE_REGULATORY"/>
    <property type="match status" value="1"/>
</dbReference>
<evidence type="ECO:0000256" key="1">
    <source>
        <dbReference type="ARBA" id="ARBA00022553"/>
    </source>
</evidence>
<dbReference type="AlphaFoldDB" id="A0A6N7YVQ1"/>
<dbReference type="InterPro" id="IPR001789">
    <property type="entry name" value="Sig_transdc_resp-reg_receiver"/>
</dbReference>
<evidence type="ECO:0000259" key="6">
    <source>
        <dbReference type="PROSITE" id="PS50043"/>
    </source>
</evidence>
<dbReference type="Pfam" id="PF00196">
    <property type="entry name" value="GerE"/>
    <property type="match status" value="1"/>
</dbReference>
<evidence type="ECO:0000256" key="5">
    <source>
        <dbReference type="PROSITE-ProRule" id="PRU00169"/>
    </source>
</evidence>
<evidence type="ECO:0000256" key="3">
    <source>
        <dbReference type="ARBA" id="ARBA00023125"/>
    </source>
</evidence>
<dbReference type="InterPro" id="IPR058245">
    <property type="entry name" value="NreC/VraR/RcsB-like_REC"/>
</dbReference>
<name>A0A6N7YVQ1_9PSEU</name>
<organism evidence="8 9">
    <name type="scientific">Amycolatopsis pithecellobii</name>
    <dbReference type="NCBI Taxonomy" id="664692"/>
    <lineage>
        <taxon>Bacteria</taxon>
        <taxon>Bacillati</taxon>
        <taxon>Actinomycetota</taxon>
        <taxon>Actinomycetes</taxon>
        <taxon>Pseudonocardiales</taxon>
        <taxon>Pseudonocardiaceae</taxon>
        <taxon>Amycolatopsis</taxon>
    </lineage>
</organism>
<keyword evidence="1" id="KW-0597">Phosphoprotein</keyword>
<dbReference type="GO" id="GO:0003677">
    <property type="term" value="F:DNA binding"/>
    <property type="evidence" value="ECO:0007669"/>
    <property type="project" value="UniProtKB-KW"/>
</dbReference>
<dbReference type="SMART" id="SM00421">
    <property type="entry name" value="HTH_LUXR"/>
    <property type="match status" value="1"/>
</dbReference>
<protein>
    <submittedName>
        <fullName evidence="8">Response regulator</fullName>
    </submittedName>
</protein>
<dbReference type="Gene3D" id="3.40.50.2300">
    <property type="match status" value="1"/>
</dbReference>
<dbReference type="PROSITE" id="PS50043">
    <property type="entry name" value="HTH_LUXR_2"/>
    <property type="match status" value="1"/>
</dbReference>
<keyword evidence="3" id="KW-0238">DNA-binding</keyword>
<comment type="caution">
    <text evidence="5">Lacks conserved residue(s) required for the propagation of feature annotation.</text>
</comment>
<dbReference type="CDD" id="cd06170">
    <property type="entry name" value="LuxR_C_like"/>
    <property type="match status" value="1"/>
</dbReference>
<dbReference type="SUPFAM" id="SSF52172">
    <property type="entry name" value="CheY-like"/>
    <property type="match status" value="1"/>
</dbReference>
<keyword evidence="4" id="KW-0804">Transcription</keyword>
<dbReference type="EMBL" id="WMBA01000001">
    <property type="protein sequence ID" value="MTD52399.1"/>
    <property type="molecule type" value="Genomic_DNA"/>
</dbReference>
<comment type="caution">
    <text evidence="8">The sequence shown here is derived from an EMBL/GenBank/DDBJ whole genome shotgun (WGS) entry which is preliminary data.</text>
</comment>
<dbReference type="PANTHER" id="PTHR43214">
    <property type="entry name" value="TWO-COMPONENT RESPONSE REGULATOR"/>
    <property type="match status" value="1"/>
</dbReference>
<evidence type="ECO:0000313" key="9">
    <source>
        <dbReference type="Proteomes" id="UP000440096"/>
    </source>
</evidence>
<feature type="domain" description="Response regulatory" evidence="7">
    <location>
        <begin position="21"/>
        <end position="134"/>
    </location>
</feature>
<dbReference type="PROSITE" id="PS00622">
    <property type="entry name" value="HTH_LUXR_1"/>
    <property type="match status" value="1"/>
</dbReference>
<reference evidence="8 9" key="1">
    <citation type="submission" date="2019-11" db="EMBL/GenBank/DDBJ databases">
        <title>Draft genome of Amycolatopsis RM579.</title>
        <authorList>
            <person name="Duangmal K."/>
            <person name="Mingma R."/>
        </authorList>
    </citation>
    <scope>NUCLEOTIDE SEQUENCE [LARGE SCALE GENOMIC DNA]</scope>
    <source>
        <strain evidence="8 9">RM579</strain>
    </source>
</reference>
<dbReference type="InterPro" id="IPR011006">
    <property type="entry name" value="CheY-like_superfamily"/>
</dbReference>
<feature type="domain" description="HTH luxR-type" evidence="6">
    <location>
        <begin position="162"/>
        <end position="227"/>
    </location>
</feature>
<dbReference type="PRINTS" id="PR00038">
    <property type="entry name" value="HTHLUXR"/>
</dbReference>
<dbReference type="Pfam" id="PF00072">
    <property type="entry name" value="Response_reg"/>
    <property type="match status" value="1"/>
</dbReference>
<evidence type="ECO:0000256" key="4">
    <source>
        <dbReference type="ARBA" id="ARBA00023163"/>
    </source>
</evidence>
<gene>
    <name evidence="8" type="ORF">GKO32_00125</name>
</gene>
<dbReference type="CDD" id="cd17535">
    <property type="entry name" value="REC_NarL-like"/>
    <property type="match status" value="1"/>
</dbReference>
<sequence length="231" mass="25466">MSAEAARVKDIQAAPVPEVHRVVICDAQELSRAGLRTMLQGDQGLLIEAEAEGSRELDILVRRLRPDVVVLGLDTYARDDLAALRSIAELVPLVMLSGNWNEQYALYALRAGVRGLVHKGDRRQVLIDAVRTVTDGEMFLAPPLTEQLVTRMVRRAPATRRMHDSIAALTEREHSVLRSLALGMSTEEIAVALFISSATVKSHISHMLNKLGLRDRVQAVVLAHRMGLVDD</sequence>
<dbReference type="Proteomes" id="UP000440096">
    <property type="component" value="Unassembled WGS sequence"/>
</dbReference>
<dbReference type="InterPro" id="IPR016032">
    <property type="entry name" value="Sig_transdc_resp-reg_C-effctor"/>
</dbReference>
<evidence type="ECO:0000256" key="2">
    <source>
        <dbReference type="ARBA" id="ARBA00023015"/>
    </source>
</evidence>
<dbReference type="InterPro" id="IPR000792">
    <property type="entry name" value="Tscrpt_reg_LuxR_C"/>
</dbReference>
<dbReference type="GO" id="GO:0006355">
    <property type="term" value="P:regulation of DNA-templated transcription"/>
    <property type="evidence" value="ECO:0007669"/>
    <property type="project" value="InterPro"/>
</dbReference>
<dbReference type="SMART" id="SM00448">
    <property type="entry name" value="REC"/>
    <property type="match status" value="1"/>
</dbReference>
<keyword evidence="2" id="KW-0805">Transcription regulation</keyword>
<proteinExistence type="predicted"/>
<evidence type="ECO:0000259" key="7">
    <source>
        <dbReference type="PROSITE" id="PS50110"/>
    </source>
</evidence>
<keyword evidence="9" id="KW-1185">Reference proteome</keyword>
<dbReference type="PANTHER" id="PTHR43214:SF24">
    <property type="entry name" value="TRANSCRIPTIONAL REGULATORY PROTEIN NARL-RELATED"/>
    <property type="match status" value="1"/>
</dbReference>
<evidence type="ECO:0000313" key="8">
    <source>
        <dbReference type="EMBL" id="MTD52399.1"/>
    </source>
</evidence>
<dbReference type="RefSeq" id="WP_154754670.1">
    <property type="nucleotide sequence ID" value="NZ_WMBA01000001.1"/>
</dbReference>